<dbReference type="EMBL" id="NEXD01000142">
    <property type="protein sequence ID" value="PSN82609.1"/>
    <property type="molecule type" value="Genomic_DNA"/>
</dbReference>
<evidence type="ECO:0000313" key="2">
    <source>
        <dbReference type="EMBL" id="PSN82609.1"/>
    </source>
</evidence>
<keyword evidence="1" id="KW-0175">Coiled coil</keyword>
<comment type="caution">
    <text evidence="2">The sequence shown here is derived from an EMBL/GenBank/DDBJ whole genome shotgun (WGS) entry which is preliminary data.</text>
</comment>
<feature type="coiled-coil region" evidence="1">
    <location>
        <begin position="19"/>
        <end position="57"/>
    </location>
</feature>
<organism evidence="2 3">
    <name type="scientific">Candidatus Marsarchaeota G1 archaeon BE_D</name>
    <dbReference type="NCBI Taxonomy" id="1978156"/>
    <lineage>
        <taxon>Archaea</taxon>
        <taxon>Candidatus Marsarchaeota</taxon>
        <taxon>Candidatus Marsarchaeota group 1</taxon>
    </lineage>
</organism>
<reference evidence="2 3" key="1">
    <citation type="submission" date="2017-04" db="EMBL/GenBank/DDBJ databases">
        <title>Novel microbial lineages endemic to geothermal iron-oxide mats fill important gaps in the evolutionary history of Archaea.</title>
        <authorList>
            <person name="Jay Z.J."/>
            <person name="Beam J.P."/>
            <person name="Dlakic M."/>
            <person name="Rusch D.B."/>
            <person name="Kozubal M.A."/>
            <person name="Inskeep W.P."/>
        </authorList>
    </citation>
    <scope>NUCLEOTIDE SEQUENCE [LARGE SCALE GENOMIC DNA]</scope>
    <source>
        <strain evidence="2">BE_D</strain>
    </source>
</reference>
<sequence>MVYALEAVRSEVEKPRAFKRQGRERLMDLKRELEELSRNLEMTHQALQERIRQIINALSEEATQVELPPAIQKEKRMKEAFEALEWKSSGSFDWAFVAERDGNVKEGLKPFVKTLEELADKKEWLVLGDFEYSAGRGRNGQLMFVKRRPKRVEPR</sequence>
<evidence type="ECO:0000256" key="1">
    <source>
        <dbReference type="SAM" id="Coils"/>
    </source>
</evidence>
<gene>
    <name evidence="2" type="ORF">B9Q02_11485</name>
</gene>
<accession>A0A2R6A8D9</accession>
<protein>
    <submittedName>
        <fullName evidence="2">Uncharacterized protein</fullName>
    </submittedName>
</protein>
<proteinExistence type="predicted"/>
<dbReference type="Proteomes" id="UP000240569">
    <property type="component" value="Unassembled WGS sequence"/>
</dbReference>
<evidence type="ECO:0000313" key="3">
    <source>
        <dbReference type="Proteomes" id="UP000240569"/>
    </source>
</evidence>
<name>A0A2R6A8D9_9ARCH</name>
<dbReference type="AlphaFoldDB" id="A0A2R6A8D9"/>